<dbReference type="SUPFAM" id="SSF54236">
    <property type="entry name" value="Ubiquitin-like"/>
    <property type="match status" value="2"/>
</dbReference>
<dbReference type="Proteomes" id="UP000276133">
    <property type="component" value="Unassembled WGS sequence"/>
</dbReference>
<dbReference type="OrthoDB" id="440781at2759"/>
<feature type="domain" description="RBD" evidence="3">
    <location>
        <begin position="2"/>
        <end position="71"/>
    </location>
</feature>
<dbReference type="GO" id="GO:0005737">
    <property type="term" value="C:cytoplasm"/>
    <property type="evidence" value="ECO:0007669"/>
    <property type="project" value="TreeGrafter"/>
</dbReference>
<dbReference type="EMBL" id="REGN01012621">
    <property type="protein sequence ID" value="RMZ95066.1"/>
    <property type="molecule type" value="Genomic_DNA"/>
</dbReference>
<evidence type="ECO:0000259" key="3">
    <source>
        <dbReference type="PROSITE" id="PS50898"/>
    </source>
</evidence>
<evidence type="ECO:0000313" key="5">
    <source>
        <dbReference type="Proteomes" id="UP000276133"/>
    </source>
</evidence>
<organism evidence="4 5">
    <name type="scientific">Brachionus plicatilis</name>
    <name type="common">Marine rotifer</name>
    <name type="synonym">Brachionus muelleri</name>
    <dbReference type="NCBI Taxonomy" id="10195"/>
    <lineage>
        <taxon>Eukaryota</taxon>
        <taxon>Metazoa</taxon>
        <taxon>Spiralia</taxon>
        <taxon>Gnathifera</taxon>
        <taxon>Rotifera</taxon>
        <taxon>Eurotatoria</taxon>
        <taxon>Monogononta</taxon>
        <taxon>Pseudotrocha</taxon>
        <taxon>Ploima</taxon>
        <taxon>Brachionidae</taxon>
        <taxon>Brachionus</taxon>
    </lineage>
</organism>
<dbReference type="InterPro" id="IPR001012">
    <property type="entry name" value="UBX_dom"/>
</dbReference>
<dbReference type="Gene3D" id="3.10.20.90">
    <property type="entry name" value="Phosphatidylinositol 3-kinase Catalytic Subunit, Chain A, domain 1"/>
    <property type="match status" value="2"/>
</dbReference>
<dbReference type="PROSITE" id="PS50033">
    <property type="entry name" value="UBX"/>
    <property type="match status" value="1"/>
</dbReference>
<feature type="domain" description="UBX" evidence="2">
    <location>
        <begin position="356"/>
        <end position="438"/>
    </location>
</feature>
<dbReference type="AlphaFoldDB" id="A0A3M7P7J9"/>
<dbReference type="PANTHER" id="PTHR46467:SF1">
    <property type="entry name" value="TETHER CONTAINING UBX DOMAIN FOR GLUT4"/>
    <property type="match status" value="1"/>
</dbReference>
<protein>
    <submittedName>
        <fullName evidence="4">Tether containing UBX domain for GLUT4</fullName>
    </submittedName>
</protein>
<name>A0A3M7P7J9_BRAPC</name>
<dbReference type="CDD" id="cd16105">
    <property type="entry name" value="Ubl_ASPSCR1_like"/>
    <property type="match status" value="1"/>
</dbReference>
<feature type="compositionally biased region" description="Polar residues" evidence="1">
    <location>
        <begin position="498"/>
        <end position="510"/>
    </location>
</feature>
<feature type="region of interest" description="Disordered" evidence="1">
    <location>
        <begin position="498"/>
        <end position="534"/>
    </location>
</feature>
<dbReference type="PROSITE" id="PS50898">
    <property type="entry name" value="RBD"/>
    <property type="match status" value="1"/>
</dbReference>
<dbReference type="CDD" id="cd16118">
    <property type="entry name" value="UBX2_UBXN9"/>
    <property type="match status" value="1"/>
</dbReference>
<feature type="compositionally biased region" description="Basic and acidic residues" evidence="1">
    <location>
        <begin position="511"/>
        <end position="534"/>
    </location>
</feature>
<dbReference type="InterPro" id="IPR003116">
    <property type="entry name" value="RBD_dom"/>
</dbReference>
<dbReference type="PANTHER" id="PTHR46467">
    <property type="entry name" value="TETHER CONTAINING UBX DOMAIN FOR GLUT4"/>
    <property type="match status" value="1"/>
</dbReference>
<dbReference type="STRING" id="10195.A0A3M7P7J9"/>
<comment type="caution">
    <text evidence="4">The sequence shown here is derived from an EMBL/GenBank/DDBJ whole genome shotgun (WGS) entry which is preliminary data.</text>
</comment>
<sequence>MSSVTVFCPNARRQPVKVQPSTKIVDILEEVCKKQGYSPNEHELVYQKKSLDLTLTFRLSGIPNNAVVDLKMLDSGPRHYENVTISLQLEDGSRLTPTDFKSDSTSLFSIIENYSRLNPELIDLKKALDENLSQENNFYATISYLNEQIIGLKQLKLTFLKDLGLTKGRYILKFLNRKIDQDQFNKLMTEFDARQAKKMKLDEIYKQKQEELKQTSDIVPQPVPVTQTTPKVEEHLSKKPKIQETMEIESKQPEVAVQNQFANFKFPEETRGQNLNDVNELAEIERVSKQPCDRMSLLFSLEDNLKMETEISEPGDDFYDITVKDLRVMLSDLKRNQNEEVPLMTKQMRELEKDRKAMKYSKIAIRIAFKNRMVLQGLFRPKELLSELYKFVKGSLAEQNNAEEVDFYLFSSPPKKILNQMKMTLFDADLCPAVLIYFKNKTDTVPIFKSDIPLKRLIEADEEVQIHVHSAIREINHEGLDWIEKDQKMVQNILKTNNLMPKSSGGQVNQPRRENKNDDQVKNKLERFLKGSKK</sequence>
<gene>
    <name evidence="4" type="ORF">BpHYR1_024956</name>
</gene>
<reference evidence="4 5" key="1">
    <citation type="journal article" date="2018" name="Sci. Rep.">
        <title>Genomic signatures of local adaptation to the degree of environmental predictability in rotifers.</title>
        <authorList>
            <person name="Franch-Gras L."/>
            <person name="Hahn C."/>
            <person name="Garcia-Roger E.M."/>
            <person name="Carmona M.J."/>
            <person name="Serra M."/>
            <person name="Gomez A."/>
        </authorList>
    </citation>
    <scope>NUCLEOTIDE SEQUENCE [LARGE SCALE GENOMIC DNA]</scope>
    <source>
        <strain evidence="4">HYR1</strain>
    </source>
</reference>
<dbReference type="GO" id="GO:0007165">
    <property type="term" value="P:signal transduction"/>
    <property type="evidence" value="ECO:0007669"/>
    <property type="project" value="InterPro"/>
</dbReference>
<keyword evidence="5" id="KW-1185">Reference proteome</keyword>
<dbReference type="GO" id="GO:0005634">
    <property type="term" value="C:nucleus"/>
    <property type="evidence" value="ECO:0007669"/>
    <property type="project" value="TreeGrafter"/>
</dbReference>
<evidence type="ECO:0000313" key="4">
    <source>
        <dbReference type="EMBL" id="RMZ95066.1"/>
    </source>
</evidence>
<proteinExistence type="predicted"/>
<evidence type="ECO:0000259" key="2">
    <source>
        <dbReference type="PROSITE" id="PS50033"/>
    </source>
</evidence>
<dbReference type="Pfam" id="PF11470">
    <property type="entry name" value="TUG-UBL1"/>
    <property type="match status" value="1"/>
</dbReference>
<dbReference type="GO" id="GO:0006886">
    <property type="term" value="P:intracellular protein transport"/>
    <property type="evidence" value="ECO:0007669"/>
    <property type="project" value="TreeGrafter"/>
</dbReference>
<dbReference type="InterPro" id="IPR021569">
    <property type="entry name" value="TUG-UBL1"/>
</dbReference>
<accession>A0A3M7P7J9</accession>
<dbReference type="GO" id="GO:0012506">
    <property type="term" value="C:vesicle membrane"/>
    <property type="evidence" value="ECO:0007669"/>
    <property type="project" value="TreeGrafter"/>
</dbReference>
<evidence type="ECO:0000256" key="1">
    <source>
        <dbReference type="SAM" id="MobiDB-lite"/>
    </source>
</evidence>
<dbReference type="InterPro" id="IPR029071">
    <property type="entry name" value="Ubiquitin-like_domsf"/>
</dbReference>
<dbReference type="Pfam" id="PF00789">
    <property type="entry name" value="UBX"/>
    <property type="match status" value="1"/>
</dbReference>